<dbReference type="GO" id="GO:0046872">
    <property type="term" value="F:metal ion binding"/>
    <property type="evidence" value="ECO:0007669"/>
    <property type="project" value="UniProtKB-KW"/>
</dbReference>
<dbReference type="EC" id="5.4.2.6" evidence="5"/>
<dbReference type="STRING" id="1715989.NITINOP_1992"/>
<evidence type="ECO:0000313" key="6">
    <source>
        <dbReference type="Proteomes" id="UP000066284"/>
    </source>
</evidence>
<evidence type="ECO:0000256" key="1">
    <source>
        <dbReference type="ARBA" id="ARBA00001946"/>
    </source>
</evidence>
<dbReference type="AlphaFoldDB" id="A0A0S4KX17"/>
<keyword evidence="3" id="KW-0479">Metal-binding</keyword>
<dbReference type="Gene3D" id="3.40.50.1000">
    <property type="entry name" value="HAD superfamily/HAD-like"/>
    <property type="match status" value="1"/>
</dbReference>
<proteinExistence type="inferred from homology"/>
<dbReference type="EMBL" id="LN885086">
    <property type="protein sequence ID" value="CUQ66964.1"/>
    <property type="molecule type" value="Genomic_DNA"/>
</dbReference>
<dbReference type="Pfam" id="PF13419">
    <property type="entry name" value="HAD_2"/>
    <property type="match status" value="1"/>
</dbReference>
<dbReference type="InterPro" id="IPR023198">
    <property type="entry name" value="PGP-like_dom2"/>
</dbReference>
<dbReference type="Proteomes" id="UP000066284">
    <property type="component" value="Chromosome 1"/>
</dbReference>
<comment type="cofactor">
    <cofactor evidence="1">
        <name>Mg(2+)</name>
        <dbReference type="ChEBI" id="CHEBI:18420"/>
    </cofactor>
</comment>
<protein>
    <submittedName>
        <fullName evidence="5">Putative Beta-phosphoglucomutase</fullName>
        <ecNumber evidence="5">5.4.2.6</ecNumber>
    </submittedName>
</protein>
<dbReference type="SUPFAM" id="SSF56784">
    <property type="entry name" value="HAD-like"/>
    <property type="match status" value="1"/>
</dbReference>
<keyword evidence="5" id="KW-0413">Isomerase</keyword>
<dbReference type="Gene3D" id="1.10.150.240">
    <property type="entry name" value="Putative phosphatase, domain 2"/>
    <property type="match status" value="1"/>
</dbReference>
<keyword evidence="4" id="KW-0460">Magnesium</keyword>
<accession>A0A0S4KX17</accession>
<evidence type="ECO:0000313" key="5">
    <source>
        <dbReference type="EMBL" id="CUQ66964.1"/>
    </source>
</evidence>
<evidence type="ECO:0000256" key="2">
    <source>
        <dbReference type="ARBA" id="ARBA00006171"/>
    </source>
</evidence>
<evidence type="ECO:0000256" key="4">
    <source>
        <dbReference type="ARBA" id="ARBA00022842"/>
    </source>
</evidence>
<keyword evidence="6" id="KW-1185">Reference proteome</keyword>
<evidence type="ECO:0000256" key="3">
    <source>
        <dbReference type="ARBA" id="ARBA00022723"/>
    </source>
</evidence>
<reference evidence="6" key="1">
    <citation type="submission" date="2015-09" db="EMBL/GenBank/DDBJ databases">
        <authorList>
            <person name="Daims H."/>
        </authorList>
    </citation>
    <scope>NUCLEOTIDE SEQUENCE [LARGE SCALE GENOMIC DNA]</scope>
</reference>
<dbReference type="SFLD" id="SFLDG01135">
    <property type="entry name" value="C1.5.6:_HAD__Beta-PGM__Phospha"/>
    <property type="match status" value="1"/>
</dbReference>
<dbReference type="InterPro" id="IPR051600">
    <property type="entry name" value="Beta-PGM-like"/>
</dbReference>
<comment type="similarity">
    <text evidence="2">Belongs to the HAD-like hydrolase superfamily. CbbY/CbbZ/Gph/YieH family.</text>
</comment>
<dbReference type="InterPro" id="IPR036412">
    <property type="entry name" value="HAD-like_sf"/>
</dbReference>
<dbReference type="InterPro" id="IPR023214">
    <property type="entry name" value="HAD_sf"/>
</dbReference>
<gene>
    <name evidence="5" type="ORF">NITINOP_1992</name>
</gene>
<dbReference type="KEGG" id="nio:NITINOP_1992"/>
<name>A0A0S4KX17_9BACT</name>
<dbReference type="PANTHER" id="PTHR46193:SF21">
    <property type="entry name" value="SLL1138 PROTEIN"/>
    <property type="match status" value="1"/>
</dbReference>
<organism evidence="5 6">
    <name type="scientific">Candidatus Nitrospira inopinata</name>
    <dbReference type="NCBI Taxonomy" id="1715989"/>
    <lineage>
        <taxon>Bacteria</taxon>
        <taxon>Pseudomonadati</taxon>
        <taxon>Nitrospirota</taxon>
        <taxon>Nitrospiria</taxon>
        <taxon>Nitrospirales</taxon>
        <taxon>Nitrospiraceae</taxon>
        <taxon>Nitrospira</taxon>
    </lineage>
</organism>
<dbReference type="SFLD" id="SFLDG01129">
    <property type="entry name" value="C1.5:_HAD__Beta-PGM__Phosphata"/>
    <property type="match status" value="1"/>
</dbReference>
<dbReference type="OrthoDB" id="9797743at2"/>
<dbReference type="RefSeq" id="WP_062484983.1">
    <property type="nucleotide sequence ID" value="NZ_LN885086.1"/>
</dbReference>
<dbReference type="GO" id="GO:0008801">
    <property type="term" value="F:beta-phosphoglucomutase activity"/>
    <property type="evidence" value="ECO:0007669"/>
    <property type="project" value="UniProtKB-EC"/>
</dbReference>
<dbReference type="PANTHER" id="PTHR46193">
    <property type="entry name" value="6-PHOSPHOGLUCONATE PHOSPHATASE"/>
    <property type="match status" value="1"/>
</dbReference>
<dbReference type="InterPro" id="IPR041492">
    <property type="entry name" value="HAD_2"/>
</dbReference>
<dbReference type="SFLD" id="SFLDS00003">
    <property type="entry name" value="Haloacid_Dehalogenase"/>
    <property type="match status" value="1"/>
</dbReference>
<sequence>MRAVIFDFDGVIADTEPLHFEALRRTLATVGVALTEADYYANYLGFDDRGCIVEALRANRIPVTESIAHDLMREKARAYLASVRDHLVIFPGVREFVEEAASVYPVAIASGALRAEIELVLEQAGIRKAFCHITSAEDVANSKPDPEPFLRALAGLNQERPDAALTPDVCLVIEDSLPGIRAAKSAGMKVLAVTNTHTVQDLREADAVTSGLHTIKLAEMKARLWPA</sequence>
<dbReference type="NCBIfam" id="TIGR01509">
    <property type="entry name" value="HAD-SF-IA-v3"/>
    <property type="match status" value="1"/>
</dbReference>
<dbReference type="InterPro" id="IPR006439">
    <property type="entry name" value="HAD-SF_hydro_IA"/>
</dbReference>